<evidence type="ECO:0000313" key="8">
    <source>
        <dbReference type="Proteomes" id="UP000547879"/>
    </source>
</evidence>
<evidence type="ECO:0000256" key="3">
    <source>
        <dbReference type="ARBA" id="ARBA00023027"/>
    </source>
</evidence>
<dbReference type="GO" id="GO:0030267">
    <property type="term" value="F:glyoxylate reductase (NADPH) activity"/>
    <property type="evidence" value="ECO:0007669"/>
    <property type="project" value="TreeGrafter"/>
</dbReference>
<name>A0A7W9Y834_9HYPH</name>
<dbReference type="GO" id="GO:0016618">
    <property type="term" value="F:hydroxypyruvate reductase [NAD(P)H] activity"/>
    <property type="evidence" value="ECO:0007669"/>
    <property type="project" value="TreeGrafter"/>
</dbReference>
<comment type="similarity">
    <text evidence="4">Belongs to the D-isomer specific 2-hydroxyacid dehydrogenase family.</text>
</comment>
<gene>
    <name evidence="7" type="ORF">HNQ72_003541</name>
</gene>
<evidence type="ECO:0000313" key="7">
    <source>
        <dbReference type="EMBL" id="MBB6163701.1"/>
    </source>
</evidence>
<dbReference type="Gene3D" id="3.40.50.720">
    <property type="entry name" value="NAD(P)-binding Rossmann-like Domain"/>
    <property type="match status" value="2"/>
</dbReference>
<evidence type="ECO:0000259" key="6">
    <source>
        <dbReference type="Pfam" id="PF02826"/>
    </source>
</evidence>
<dbReference type="InterPro" id="IPR050223">
    <property type="entry name" value="D-isomer_2-hydroxyacid_DH"/>
</dbReference>
<dbReference type="InterPro" id="IPR036291">
    <property type="entry name" value="NAD(P)-bd_dom_sf"/>
</dbReference>
<dbReference type="GO" id="GO:0005829">
    <property type="term" value="C:cytosol"/>
    <property type="evidence" value="ECO:0007669"/>
    <property type="project" value="TreeGrafter"/>
</dbReference>
<dbReference type="Pfam" id="PF02826">
    <property type="entry name" value="2-Hacid_dh_C"/>
    <property type="match status" value="1"/>
</dbReference>
<dbReference type="InterPro" id="IPR006139">
    <property type="entry name" value="D-isomer_2_OHA_DH_cat_dom"/>
</dbReference>
<dbReference type="CDD" id="cd12156">
    <property type="entry name" value="HPPR"/>
    <property type="match status" value="1"/>
</dbReference>
<feature type="domain" description="D-isomer specific 2-hydroxyacid dehydrogenase catalytic" evidence="5">
    <location>
        <begin position="41"/>
        <end position="309"/>
    </location>
</feature>
<feature type="domain" description="D-isomer specific 2-hydroxyacid dehydrogenase NAD-binding" evidence="6">
    <location>
        <begin position="106"/>
        <end position="278"/>
    </location>
</feature>
<organism evidence="7 8">
    <name type="scientific">Rhizobium wenxiniae</name>
    <dbReference type="NCBI Taxonomy" id="1737357"/>
    <lineage>
        <taxon>Bacteria</taxon>
        <taxon>Pseudomonadati</taxon>
        <taxon>Pseudomonadota</taxon>
        <taxon>Alphaproteobacteria</taxon>
        <taxon>Hyphomicrobiales</taxon>
        <taxon>Rhizobiaceae</taxon>
        <taxon>Rhizobium/Agrobacterium group</taxon>
        <taxon>Rhizobium</taxon>
    </lineage>
</organism>
<dbReference type="InterPro" id="IPR006140">
    <property type="entry name" value="D-isomer_DH_NAD-bd"/>
</dbReference>
<proteinExistence type="inferred from homology"/>
<evidence type="ECO:0000259" key="5">
    <source>
        <dbReference type="Pfam" id="PF00389"/>
    </source>
</evidence>
<dbReference type="AlphaFoldDB" id="A0A7W9Y834"/>
<evidence type="ECO:0000256" key="1">
    <source>
        <dbReference type="ARBA" id="ARBA00022857"/>
    </source>
</evidence>
<keyword evidence="3" id="KW-0520">NAD</keyword>
<dbReference type="GO" id="GO:0051287">
    <property type="term" value="F:NAD binding"/>
    <property type="evidence" value="ECO:0007669"/>
    <property type="project" value="InterPro"/>
</dbReference>
<sequence length="312" mass="33655">MRDHSQGVLIVNEHIDFVARKLSAKYSVFKAWEAIAPADQASVKALVVAGEAAFDRSIVSDFPNVRLIACLTSGYDGIDLAWAAGRGIDVTHAVGVNHDDVADHALGLMIAWERGLVEGNQAVLSGKWSAERKTLTRSMEELRIGIVGMGAIGKAIAARCVGFKLDVEWWGPHPKPDIDLRRRETLTDLAAASDVLFVCSRAERANRHMISDEVQNALGPNGLLINVARGSLVDEDALILNLKSGRLGGAALDVFETEPTDPGRWRDVPNVILTPHTGGATLKAISKMITQLESNLDALFDGKELVTPVTLQ</sequence>
<evidence type="ECO:0000256" key="4">
    <source>
        <dbReference type="RuleBase" id="RU003719"/>
    </source>
</evidence>
<keyword evidence="2 4" id="KW-0560">Oxidoreductase</keyword>
<keyword evidence="8" id="KW-1185">Reference proteome</keyword>
<reference evidence="7 8" key="1">
    <citation type="submission" date="2020-08" db="EMBL/GenBank/DDBJ databases">
        <title>Genomic Encyclopedia of Type Strains, Phase IV (KMG-IV): sequencing the most valuable type-strain genomes for metagenomic binning, comparative biology and taxonomic classification.</title>
        <authorList>
            <person name="Goeker M."/>
        </authorList>
    </citation>
    <scope>NUCLEOTIDE SEQUENCE [LARGE SCALE GENOMIC DNA]</scope>
    <source>
        <strain evidence="7 8">DSM 100734</strain>
    </source>
</reference>
<dbReference type="Pfam" id="PF00389">
    <property type="entry name" value="2-Hacid_dh"/>
    <property type="match status" value="1"/>
</dbReference>
<dbReference type="FunFam" id="3.40.50.720:FF:000213">
    <property type="entry name" value="Putative 2-hydroxyacid dehydrogenase"/>
    <property type="match status" value="1"/>
</dbReference>
<evidence type="ECO:0000256" key="2">
    <source>
        <dbReference type="ARBA" id="ARBA00023002"/>
    </source>
</evidence>
<dbReference type="EMBL" id="JACHEG010000003">
    <property type="protein sequence ID" value="MBB6163701.1"/>
    <property type="molecule type" value="Genomic_DNA"/>
</dbReference>
<comment type="caution">
    <text evidence="7">The sequence shown here is derived from an EMBL/GenBank/DDBJ whole genome shotgun (WGS) entry which is preliminary data.</text>
</comment>
<dbReference type="SUPFAM" id="SSF52283">
    <property type="entry name" value="Formate/glycerate dehydrogenase catalytic domain-like"/>
    <property type="match status" value="1"/>
</dbReference>
<dbReference type="RefSeq" id="WP_183993612.1">
    <property type="nucleotide sequence ID" value="NZ_BMHW01000008.1"/>
</dbReference>
<protein>
    <submittedName>
        <fullName evidence="7">Lactate dehydrogenase-like 2-hydroxyacid dehydrogenase</fullName>
    </submittedName>
</protein>
<dbReference type="Proteomes" id="UP000547879">
    <property type="component" value="Unassembled WGS sequence"/>
</dbReference>
<keyword evidence="1" id="KW-0521">NADP</keyword>
<dbReference type="PANTHER" id="PTHR10996">
    <property type="entry name" value="2-HYDROXYACID DEHYDROGENASE-RELATED"/>
    <property type="match status" value="1"/>
</dbReference>
<dbReference type="PANTHER" id="PTHR10996:SF178">
    <property type="entry name" value="2-HYDROXYACID DEHYDROGENASE YGL185C-RELATED"/>
    <property type="match status" value="1"/>
</dbReference>
<dbReference type="SUPFAM" id="SSF51735">
    <property type="entry name" value="NAD(P)-binding Rossmann-fold domains"/>
    <property type="match status" value="1"/>
</dbReference>
<accession>A0A7W9Y834</accession>